<comment type="caution">
    <text evidence="2">The sequence shown here is derived from an EMBL/GenBank/DDBJ whole genome shotgun (WGS) entry which is preliminary data.</text>
</comment>
<evidence type="ECO:0008006" key="4">
    <source>
        <dbReference type="Google" id="ProtNLM"/>
    </source>
</evidence>
<keyword evidence="1" id="KW-0472">Membrane</keyword>
<feature type="transmembrane region" description="Helical" evidence="1">
    <location>
        <begin position="6"/>
        <end position="30"/>
    </location>
</feature>
<dbReference type="EMBL" id="JAKXMK010000004">
    <property type="protein sequence ID" value="MCH6165306.1"/>
    <property type="molecule type" value="Genomic_DNA"/>
</dbReference>
<dbReference type="RefSeq" id="WP_241035329.1">
    <property type="nucleotide sequence ID" value="NZ_BAAAJF010000023.1"/>
</dbReference>
<gene>
    <name evidence="2" type="ORF">MMF94_06405</name>
</gene>
<name>A0ABS9TAI5_9PSEU</name>
<evidence type="ECO:0000313" key="3">
    <source>
        <dbReference type="Proteomes" id="UP001299970"/>
    </source>
</evidence>
<organism evidence="2 3">
    <name type="scientific">Pseudonocardia alaniniphila</name>
    <dbReference type="NCBI Taxonomy" id="75291"/>
    <lineage>
        <taxon>Bacteria</taxon>
        <taxon>Bacillati</taxon>
        <taxon>Actinomycetota</taxon>
        <taxon>Actinomycetes</taxon>
        <taxon>Pseudonocardiales</taxon>
        <taxon>Pseudonocardiaceae</taxon>
        <taxon>Pseudonocardia</taxon>
    </lineage>
</organism>
<reference evidence="2 3" key="1">
    <citation type="submission" date="2022-03" db="EMBL/GenBank/DDBJ databases">
        <title>Pseudonocardia alaer sp. nov., a novel actinomycete isolated from reed forest soil.</title>
        <authorList>
            <person name="Wang L."/>
        </authorList>
    </citation>
    <scope>NUCLEOTIDE SEQUENCE [LARGE SCALE GENOMIC DNA]</scope>
    <source>
        <strain evidence="2 3">Y-16303</strain>
    </source>
</reference>
<keyword evidence="1" id="KW-1133">Transmembrane helix</keyword>
<proteinExistence type="predicted"/>
<sequence>MPTDLATAVPLLVSVLGALGIATIISQWFASGKDRRKSRAAVLTELAAVEAARWPGHGGTDVEDIARLRGAIRQLETAALIARIPRRSIVRYVQLSTACLHYTLEEVERYGDPEAAALPQGLYDLLLDAAEIVSRVAWSSRATRWLWLSRHLRKLDRAVESIEHKQFKSITENVERWVR</sequence>
<evidence type="ECO:0000313" key="2">
    <source>
        <dbReference type="EMBL" id="MCH6165306.1"/>
    </source>
</evidence>
<evidence type="ECO:0000256" key="1">
    <source>
        <dbReference type="SAM" id="Phobius"/>
    </source>
</evidence>
<protein>
    <recommendedName>
        <fullName evidence="4">DUF4760 domain-containing protein</fullName>
    </recommendedName>
</protein>
<keyword evidence="3" id="KW-1185">Reference proteome</keyword>
<accession>A0ABS9TAI5</accession>
<dbReference type="Proteomes" id="UP001299970">
    <property type="component" value="Unassembled WGS sequence"/>
</dbReference>
<keyword evidence="1" id="KW-0812">Transmembrane</keyword>